<feature type="signal peptide" evidence="1">
    <location>
        <begin position="1"/>
        <end position="16"/>
    </location>
</feature>
<dbReference type="STRING" id="51642.NSMM_330006"/>
<evidence type="ECO:0000256" key="1">
    <source>
        <dbReference type="SAM" id="SignalP"/>
    </source>
</evidence>
<evidence type="ECO:0000313" key="3">
    <source>
        <dbReference type="Proteomes" id="UP000198729"/>
    </source>
</evidence>
<keyword evidence="3" id="KW-1185">Reference proteome</keyword>
<organism evidence="2 3">
    <name type="scientific">Nitrosomonas mobilis</name>
    <dbReference type="NCBI Taxonomy" id="51642"/>
    <lineage>
        <taxon>Bacteria</taxon>
        <taxon>Pseudomonadati</taxon>
        <taxon>Pseudomonadota</taxon>
        <taxon>Betaproteobacteria</taxon>
        <taxon>Nitrosomonadales</taxon>
        <taxon>Nitrosomonadaceae</taxon>
        <taxon>Nitrosomonas</taxon>
    </lineage>
</organism>
<proteinExistence type="predicted"/>
<accession>A0A1G5SCR2</accession>
<sequence>MLACCLLVLLVGQLMAEDLDVIGPTYPIQERDLIEAMQTRFKNMEKSGELADLEENYKKQVISGIERPQPVAGISTSGTNKTFYVDLSFTLDRDVVDEHGRVMFKAGFKVNPLDYIGFGKILVFFNSDNKREKAFVERYIKSAEMPVKPILIAGAPLELMREWQREVFFDQGGALSKRFKITHSPSTVRQEGKRLRIDEIRL</sequence>
<gene>
    <name evidence="2" type="ORF">NSMM_330006</name>
</gene>
<dbReference type="Proteomes" id="UP000198729">
    <property type="component" value="Unassembled WGS sequence"/>
</dbReference>
<evidence type="ECO:0000313" key="2">
    <source>
        <dbReference type="EMBL" id="SCZ84986.1"/>
    </source>
</evidence>
<name>A0A1G5SCR2_9PROT</name>
<feature type="chain" id="PRO_5011746394" evidence="1">
    <location>
        <begin position="17"/>
        <end position="202"/>
    </location>
</feature>
<dbReference type="EMBL" id="FMWO01000040">
    <property type="protein sequence ID" value="SCZ84986.1"/>
    <property type="molecule type" value="Genomic_DNA"/>
</dbReference>
<dbReference type="InterPro" id="IPR014114">
    <property type="entry name" value="TraW"/>
</dbReference>
<dbReference type="AlphaFoldDB" id="A0A1G5SCR2"/>
<protein>
    <submittedName>
        <fullName evidence="2">Type-F conjugative transfer system protein TraW</fullName>
    </submittedName>
</protein>
<dbReference type="NCBIfam" id="TIGR02743">
    <property type="entry name" value="TraW"/>
    <property type="match status" value="1"/>
</dbReference>
<keyword evidence="1" id="KW-0732">Signal</keyword>
<reference evidence="2 3" key="1">
    <citation type="submission" date="2016-10" db="EMBL/GenBank/DDBJ databases">
        <authorList>
            <person name="de Groot N.N."/>
        </authorList>
    </citation>
    <scope>NUCLEOTIDE SEQUENCE [LARGE SCALE GENOMIC DNA]</scope>
    <source>
        <strain evidence="2">1</strain>
    </source>
</reference>